<dbReference type="EMBL" id="JAAZSR010000320">
    <property type="protein sequence ID" value="NKX51834.1"/>
    <property type="molecule type" value="Genomic_DNA"/>
</dbReference>
<feature type="compositionally biased region" description="Low complexity" evidence="1">
    <location>
        <begin position="162"/>
        <end position="179"/>
    </location>
</feature>
<gene>
    <name evidence="3" type="ORF">HER39_14920</name>
</gene>
<keyword evidence="4" id="KW-1185">Reference proteome</keyword>
<feature type="compositionally biased region" description="Low complexity" evidence="1">
    <location>
        <begin position="115"/>
        <end position="134"/>
    </location>
</feature>
<evidence type="ECO:0000313" key="4">
    <source>
        <dbReference type="Proteomes" id="UP000523795"/>
    </source>
</evidence>
<feature type="region of interest" description="Disordered" evidence="1">
    <location>
        <begin position="115"/>
        <end position="179"/>
    </location>
</feature>
<dbReference type="Pfam" id="PF12169">
    <property type="entry name" value="DNA_pol3_gamma3"/>
    <property type="match status" value="1"/>
</dbReference>
<comment type="caution">
    <text evidence="3">The sequence shown here is derived from an EMBL/GenBank/DDBJ whole genome shotgun (WGS) entry which is preliminary data.</text>
</comment>
<dbReference type="Gene3D" id="1.20.272.10">
    <property type="match status" value="1"/>
</dbReference>
<evidence type="ECO:0000256" key="1">
    <source>
        <dbReference type="SAM" id="MobiDB-lite"/>
    </source>
</evidence>
<name>A0ABX1JRB0_9MICC</name>
<dbReference type="InterPro" id="IPR008921">
    <property type="entry name" value="DNA_pol3_clamp-load_cplx_C"/>
</dbReference>
<evidence type="ECO:0000259" key="2">
    <source>
        <dbReference type="Pfam" id="PF12169"/>
    </source>
</evidence>
<sequence>GHDPRRFVEDLLERFRDLIIVKAMPESAHAILRGVPEDQIARMQTQANQLGSAELSRAADITNQALTEMTGATSPRLHLELLCARILLPAADQAERGVAARVDRIERRLSYGGAPAAAPAAPAAAADPVPESAPSRLTPPRVTTADWPREEPQSGSDGGRSAAPAAAPAEPAGAVAAPP</sequence>
<proteinExistence type="predicted"/>
<accession>A0ABX1JRB0</accession>
<reference evidence="3 4" key="1">
    <citation type="submission" date="2020-04" db="EMBL/GenBank/DDBJ databases">
        <authorList>
            <person name="Liu S."/>
        </authorList>
    </citation>
    <scope>NUCLEOTIDE SEQUENCE [LARGE SCALE GENOMIC DNA]</scope>
    <source>
        <strain evidence="3 4">CGMCC 1.15091</strain>
    </source>
</reference>
<dbReference type="Proteomes" id="UP000523795">
    <property type="component" value="Unassembled WGS sequence"/>
</dbReference>
<feature type="non-terminal residue" evidence="3">
    <location>
        <position position="1"/>
    </location>
</feature>
<feature type="non-terminal residue" evidence="3">
    <location>
        <position position="179"/>
    </location>
</feature>
<protein>
    <submittedName>
        <fullName evidence="3">DNA polymerase III subunit gamma and tau</fullName>
    </submittedName>
</protein>
<organism evidence="3 4">
    <name type="scientific">Arthrobacter deserti</name>
    <dbReference type="NCBI Taxonomy" id="1742687"/>
    <lineage>
        <taxon>Bacteria</taxon>
        <taxon>Bacillati</taxon>
        <taxon>Actinomycetota</taxon>
        <taxon>Actinomycetes</taxon>
        <taxon>Micrococcales</taxon>
        <taxon>Micrococcaceae</taxon>
        <taxon>Arthrobacter</taxon>
    </lineage>
</organism>
<dbReference type="SUPFAM" id="SSF48019">
    <property type="entry name" value="post-AAA+ oligomerization domain-like"/>
    <property type="match status" value="1"/>
</dbReference>
<dbReference type="InterPro" id="IPR022754">
    <property type="entry name" value="DNA_pol_III_gamma-3"/>
</dbReference>
<evidence type="ECO:0000313" key="3">
    <source>
        <dbReference type="EMBL" id="NKX51834.1"/>
    </source>
</evidence>
<feature type="domain" description="DNA polymerase III gamma subunit" evidence="2">
    <location>
        <begin position="1"/>
        <end position="88"/>
    </location>
</feature>